<feature type="domain" description="Kazal-like" evidence="1">
    <location>
        <begin position="12"/>
        <end position="71"/>
    </location>
</feature>
<evidence type="ECO:0000313" key="2">
    <source>
        <dbReference type="EMBL" id="CAG2058293.1"/>
    </source>
</evidence>
<evidence type="ECO:0000313" key="3">
    <source>
        <dbReference type="Proteomes" id="UP001153148"/>
    </source>
</evidence>
<organism evidence="2 3">
    <name type="scientific">Timema podura</name>
    <name type="common">Walking stick</name>
    <dbReference type="NCBI Taxonomy" id="61482"/>
    <lineage>
        <taxon>Eukaryota</taxon>
        <taxon>Metazoa</taxon>
        <taxon>Ecdysozoa</taxon>
        <taxon>Arthropoda</taxon>
        <taxon>Hexapoda</taxon>
        <taxon>Insecta</taxon>
        <taxon>Pterygota</taxon>
        <taxon>Neoptera</taxon>
        <taxon>Polyneoptera</taxon>
        <taxon>Phasmatodea</taxon>
        <taxon>Timematodea</taxon>
        <taxon>Timematoidea</taxon>
        <taxon>Timematidae</taxon>
        <taxon>Timema</taxon>
    </lineage>
</organism>
<dbReference type="Proteomes" id="UP001153148">
    <property type="component" value="Unassembled WGS sequence"/>
</dbReference>
<dbReference type="Gene3D" id="3.30.60.30">
    <property type="match status" value="2"/>
</dbReference>
<dbReference type="InterPro" id="IPR002350">
    <property type="entry name" value="Kazal_dom"/>
</dbReference>
<dbReference type="Pfam" id="PF07648">
    <property type="entry name" value="Kazal_2"/>
    <property type="match status" value="2"/>
</dbReference>
<dbReference type="InterPro" id="IPR036058">
    <property type="entry name" value="Kazal_dom_sf"/>
</dbReference>
<gene>
    <name evidence="2" type="ORF">TPAB3V08_LOCUS5265</name>
</gene>
<protein>
    <recommendedName>
        <fullName evidence="1">Kazal-like domain-containing protein</fullName>
    </recommendedName>
</protein>
<comment type="caution">
    <text evidence="2">The sequence shown here is derived from an EMBL/GenBank/DDBJ whole genome shotgun (WGS) entry which is preliminary data.</text>
</comment>
<name>A0ABN7NTY0_TIMPD</name>
<sequence>MRENKSTSTAHRNEQLMCPGLCLEDNSPFCAMDGLNATKTFSNDCLMEQENCRKRKVIELYEKLRNGPCTNNSNIFMNSRATAFLCANVSVAESVGKCSINCSNSYEPLCAGNTSKNQTFQNSCVFITYQCLYPEKRDVLVTEIPIEPEEELLQLVRLHPNMTQSVLESDVQIIFHSCWYDPEIPEVKCNPGANGTHSSKDYMKLKDGECTERPRRN</sequence>
<dbReference type="SUPFAM" id="SSF100895">
    <property type="entry name" value="Kazal-type serine protease inhibitors"/>
    <property type="match status" value="1"/>
</dbReference>
<accession>A0ABN7NTY0</accession>
<dbReference type="PROSITE" id="PS51465">
    <property type="entry name" value="KAZAL_2"/>
    <property type="match status" value="1"/>
</dbReference>
<proteinExistence type="predicted"/>
<dbReference type="EMBL" id="CAJPIN010006989">
    <property type="protein sequence ID" value="CAG2058293.1"/>
    <property type="molecule type" value="Genomic_DNA"/>
</dbReference>
<keyword evidence="3" id="KW-1185">Reference proteome</keyword>
<evidence type="ECO:0000259" key="1">
    <source>
        <dbReference type="PROSITE" id="PS51465"/>
    </source>
</evidence>
<reference evidence="2" key="1">
    <citation type="submission" date="2021-03" db="EMBL/GenBank/DDBJ databases">
        <authorList>
            <person name="Tran Van P."/>
        </authorList>
    </citation>
    <scope>NUCLEOTIDE SEQUENCE</scope>
</reference>